<dbReference type="Pfam" id="PF02771">
    <property type="entry name" value="Acyl-CoA_dh_N"/>
    <property type="match status" value="1"/>
</dbReference>
<dbReference type="InterPro" id="IPR013786">
    <property type="entry name" value="AcylCoA_DH/ox_N"/>
</dbReference>
<dbReference type="SUPFAM" id="SSF47203">
    <property type="entry name" value="Acyl-CoA dehydrogenase C-terminal domain-like"/>
    <property type="match status" value="1"/>
</dbReference>
<dbReference type="InterPro" id="IPR036250">
    <property type="entry name" value="AcylCo_DH-like_C"/>
</dbReference>
<name>A0A3N0DV81_9ACTN</name>
<protein>
    <submittedName>
        <fullName evidence="8">Acyl-CoA dehydrogenase</fullName>
    </submittedName>
</protein>
<dbReference type="OrthoDB" id="7328575at2"/>
<comment type="caution">
    <text evidence="8">The sequence shown here is derived from an EMBL/GenBank/DDBJ whole genome shotgun (WGS) entry which is preliminary data.</text>
</comment>
<dbReference type="InterPro" id="IPR037069">
    <property type="entry name" value="AcylCoA_DH/ox_N_sf"/>
</dbReference>
<dbReference type="AlphaFoldDB" id="A0A3N0DV81"/>
<evidence type="ECO:0000259" key="6">
    <source>
        <dbReference type="Pfam" id="PF00441"/>
    </source>
</evidence>
<comment type="cofactor">
    <cofactor evidence="1">
        <name>FAD</name>
        <dbReference type="ChEBI" id="CHEBI:57692"/>
    </cofactor>
</comment>
<keyword evidence="4" id="KW-0274">FAD</keyword>
<keyword evidence="5" id="KW-0560">Oxidoreductase</keyword>
<dbReference type="Gene3D" id="1.20.140.10">
    <property type="entry name" value="Butyryl-CoA Dehydrogenase, subunit A, domain 3"/>
    <property type="match status" value="1"/>
</dbReference>
<feature type="domain" description="Acyl-CoA dehydrogenase/oxidase C-terminal" evidence="6">
    <location>
        <begin position="165"/>
        <end position="295"/>
    </location>
</feature>
<evidence type="ECO:0000259" key="7">
    <source>
        <dbReference type="Pfam" id="PF02771"/>
    </source>
</evidence>
<evidence type="ECO:0000313" key="8">
    <source>
        <dbReference type="EMBL" id="RNL79508.1"/>
    </source>
</evidence>
<evidence type="ECO:0000313" key="9">
    <source>
        <dbReference type="Proteomes" id="UP000277094"/>
    </source>
</evidence>
<keyword evidence="3" id="KW-0285">Flavoprotein</keyword>
<accession>A0A3N0DV81</accession>
<evidence type="ECO:0000256" key="5">
    <source>
        <dbReference type="ARBA" id="ARBA00023002"/>
    </source>
</evidence>
<comment type="similarity">
    <text evidence="2">Belongs to the acyl-CoA dehydrogenase family.</text>
</comment>
<proteinExistence type="inferred from homology"/>
<dbReference type="SUPFAM" id="SSF56645">
    <property type="entry name" value="Acyl-CoA dehydrogenase NM domain-like"/>
    <property type="match status" value="1"/>
</dbReference>
<dbReference type="InterPro" id="IPR009075">
    <property type="entry name" value="AcylCo_DH/oxidase_C"/>
</dbReference>
<sequence>MHFARTEEQDELAATVRALLTKRSDSAAVRAAIATDAGYDEALWSALCEQVGVAALAVPEEYDGFGASLVETAVVLEVLGEFLTPAPLLASALLAAQTLLHGTDDEKSDLLPRLAAGEVLPFTLGDLVLEPSDRTDAMDQTLRIGAAEQPAATPADVRAIAVALVTALQVGGMQRALDMTVGYTQERVQFGRQIGSFQALKHRMADMLVKVEASRSASWGATAAAAAYLASPGPETLATVERRSAAAGSYCSDAFDLVAAEMVQLHGGIAITWEHDAHLVFKRAHALSQLNGPAHRLRAALLG</sequence>
<evidence type="ECO:0000256" key="2">
    <source>
        <dbReference type="ARBA" id="ARBA00009347"/>
    </source>
</evidence>
<dbReference type="GO" id="GO:0050660">
    <property type="term" value="F:flavin adenine dinucleotide binding"/>
    <property type="evidence" value="ECO:0007669"/>
    <property type="project" value="InterPro"/>
</dbReference>
<gene>
    <name evidence="8" type="ORF">EFL95_11035</name>
</gene>
<dbReference type="PANTHER" id="PTHR43884">
    <property type="entry name" value="ACYL-COA DEHYDROGENASE"/>
    <property type="match status" value="1"/>
</dbReference>
<feature type="domain" description="Acyl-CoA dehydrogenase/oxidase N-terminal" evidence="7">
    <location>
        <begin position="6"/>
        <end position="118"/>
    </location>
</feature>
<dbReference type="Gene3D" id="1.10.540.10">
    <property type="entry name" value="Acyl-CoA dehydrogenase/oxidase, N-terminal domain"/>
    <property type="match status" value="1"/>
</dbReference>
<dbReference type="GO" id="GO:0003995">
    <property type="term" value="F:acyl-CoA dehydrogenase activity"/>
    <property type="evidence" value="ECO:0007669"/>
    <property type="project" value="TreeGrafter"/>
</dbReference>
<dbReference type="EMBL" id="RJSG01000002">
    <property type="protein sequence ID" value="RNL79508.1"/>
    <property type="molecule type" value="Genomic_DNA"/>
</dbReference>
<organism evidence="8 9">
    <name type="scientific">Nocardioides marmorisolisilvae</name>
    <dbReference type="NCBI Taxonomy" id="1542737"/>
    <lineage>
        <taxon>Bacteria</taxon>
        <taxon>Bacillati</taxon>
        <taxon>Actinomycetota</taxon>
        <taxon>Actinomycetes</taxon>
        <taxon>Propionibacteriales</taxon>
        <taxon>Nocardioidaceae</taxon>
        <taxon>Nocardioides</taxon>
    </lineage>
</organism>
<dbReference type="RefSeq" id="WP_123234010.1">
    <property type="nucleotide sequence ID" value="NZ_RJSG01000002.1"/>
</dbReference>
<keyword evidence="9" id="KW-1185">Reference proteome</keyword>
<dbReference type="Pfam" id="PF00441">
    <property type="entry name" value="Acyl-CoA_dh_1"/>
    <property type="match status" value="1"/>
</dbReference>
<dbReference type="Proteomes" id="UP000277094">
    <property type="component" value="Unassembled WGS sequence"/>
</dbReference>
<reference evidence="8 9" key="1">
    <citation type="submission" date="2018-11" db="EMBL/GenBank/DDBJ databases">
        <authorList>
            <person name="Li F."/>
        </authorList>
    </citation>
    <scope>NUCLEOTIDE SEQUENCE [LARGE SCALE GENOMIC DNA]</scope>
    <source>
        <strain evidence="8 9">KIS18-7</strain>
    </source>
</reference>
<dbReference type="PANTHER" id="PTHR43884:SF20">
    <property type="entry name" value="ACYL-COA DEHYDROGENASE FADE28"/>
    <property type="match status" value="1"/>
</dbReference>
<evidence type="ECO:0000256" key="1">
    <source>
        <dbReference type="ARBA" id="ARBA00001974"/>
    </source>
</evidence>
<evidence type="ECO:0000256" key="4">
    <source>
        <dbReference type="ARBA" id="ARBA00022827"/>
    </source>
</evidence>
<dbReference type="InterPro" id="IPR009100">
    <property type="entry name" value="AcylCoA_DH/oxidase_NM_dom_sf"/>
</dbReference>
<evidence type="ECO:0000256" key="3">
    <source>
        <dbReference type="ARBA" id="ARBA00022630"/>
    </source>
</evidence>